<dbReference type="PANTHER" id="PTHR30537:SF5">
    <property type="entry name" value="HTH-TYPE TRANSCRIPTIONAL ACTIVATOR TTDR-RELATED"/>
    <property type="match status" value="1"/>
</dbReference>
<gene>
    <name evidence="6" type="ORF">C9I49_24045</name>
</gene>
<dbReference type="Pfam" id="PF00126">
    <property type="entry name" value="HTH_1"/>
    <property type="match status" value="1"/>
</dbReference>
<evidence type="ECO:0000313" key="7">
    <source>
        <dbReference type="Proteomes" id="UP000245056"/>
    </source>
</evidence>
<keyword evidence="3" id="KW-0238">DNA-binding</keyword>
<dbReference type="SUPFAM" id="SSF53850">
    <property type="entry name" value="Periplasmic binding protein-like II"/>
    <property type="match status" value="1"/>
</dbReference>
<dbReference type="Proteomes" id="UP000245056">
    <property type="component" value="Unassembled WGS sequence"/>
</dbReference>
<dbReference type="Gene3D" id="1.10.10.10">
    <property type="entry name" value="Winged helix-like DNA-binding domain superfamily/Winged helix DNA-binding domain"/>
    <property type="match status" value="1"/>
</dbReference>
<dbReference type="RefSeq" id="WP_109522130.1">
    <property type="nucleotide sequence ID" value="NZ_QFAW01000045.1"/>
</dbReference>
<dbReference type="GO" id="GO:0006351">
    <property type="term" value="P:DNA-templated transcription"/>
    <property type="evidence" value="ECO:0007669"/>
    <property type="project" value="TreeGrafter"/>
</dbReference>
<sequence length="319" mass="35548">MHLKAHRYFAMVAVTGSFTATARHFQVPASSVSRFIAALEREVGQQLLYRNTRAVKLTDAGERYYLQIRDVLELLDAADEEIMGKGAEAGGLVRINAPVAFGSLHIVKLLNGLYDKYPKLTVELTVTDAYIDPIQEGADLIFRVGHLQDSGLIGRKICDQQYVLCASADYLKKHGKPSSPQDLKNHACLVYKGTGGAQRWFFRAPGDGQSGSEHVEIIDVHGPLRSNNAQVLVEAALAGRGIVFFPSWLFSRESFVNQQLIRLLPQWQGSVEQSPSQIHLLSPENRLRSQKVRVVWDYFLQAIGTPPYWDDLGDGTQTR</sequence>
<dbReference type="SUPFAM" id="SSF46785">
    <property type="entry name" value="Winged helix' DNA-binding domain"/>
    <property type="match status" value="1"/>
</dbReference>
<protein>
    <submittedName>
        <fullName evidence="6">LysR family transcriptional regulator</fullName>
    </submittedName>
</protein>
<dbReference type="AlphaFoldDB" id="A0A2U2D273"/>
<dbReference type="FunFam" id="1.10.10.10:FF:000001">
    <property type="entry name" value="LysR family transcriptional regulator"/>
    <property type="match status" value="1"/>
</dbReference>
<dbReference type="InterPro" id="IPR058163">
    <property type="entry name" value="LysR-type_TF_proteobact-type"/>
</dbReference>
<feature type="domain" description="HTH lysR-type" evidence="5">
    <location>
        <begin position="1"/>
        <end position="58"/>
    </location>
</feature>
<name>A0A2U2D273_9PSED</name>
<accession>A0A2U2D273</accession>
<evidence type="ECO:0000256" key="2">
    <source>
        <dbReference type="ARBA" id="ARBA00023015"/>
    </source>
</evidence>
<dbReference type="CDD" id="cd08422">
    <property type="entry name" value="PBP2_CrgA_like"/>
    <property type="match status" value="1"/>
</dbReference>
<dbReference type="Gene3D" id="3.40.190.290">
    <property type="match status" value="1"/>
</dbReference>
<dbReference type="InterPro" id="IPR036388">
    <property type="entry name" value="WH-like_DNA-bd_sf"/>
</dbReference>
<dbReference type="GO" id="GO:0003700">
    <property type="term" value="F:DNA-binding transcription factor activity"/>
    <property type="evidence" value="ECO:0007669"/>
    <property type="project" value="InterPro"/>
</dbReference>
<evidence type="ECO:0000256" key="4">
    <source>
        <dbReference type="ARBA" id="ARBA00023163"/>
    </source>
</evidence>
<comment type="similarity">
    <text evidence="1">Belongs to the LysR transcriptional regulatory family.</text>
</comment>
<dbReference type="GO" id="GO:0043565">
    <property type="term" value="F:sequence-specific DNA binding"/>
    <property type="evidence" value="ECO:0007669"/>
    <property type="project" value="TreeGrafter"/>
</dbReference>
<dbReference type="Pfam" id="PF03466">
    <property type="entry name" value="LysR_substrate"/>
    <property type="match status" value="1"/>
</dbReference>
<reference evidence="6 7" key="1">
    <citation type="submission" date="2018-05" db="EMBL/GenBank/DDBJ databases">
        <title>Genome sequences of two Antarctic strains of Pseudomonas prosekii: insights into adaptation to extreme conditions.</title>
        <authorList>
            <person name="Snopkova K."/>
            <person name="Dufkova K."/>
            <person name="Cejkova D."/>
            <person name="Sedlacek I."/>
            <person name="Smajs D."/>
        </authorList>
    </citation>
    <scope>NUCLEOTIDE SEQUENCE [LARGE SCALE GENOMIC DNA]</scope>
    <source>
        <strain evidence="6 7">P2673</strain>
    </source>
</reference>
<evidence type="ECO:0000313" key="6">
    <source>
        <dbReference type="EMBL" id="PWE40424.1"/>
    </source>
</evidence>
<dbReference type="InterPro" id="IPR036390">
    <property type="entry name" value="WH_DNA-bd_sf"/>
</dbReference>
<dbReference type="PROSITE" id="PS50931">
    <property type="entry name" value="HTH_LYSR"/>
    <property type="match status" value="1"/>
</dbReference>
<dbReference type="InterPro" id="IPR005119">
    <property type="entry name" value="LysR_subst-bd"/>
</dbReference>
<dbReference type="InterPro" id="IPR000847">
    <property type="entry name" value="LysR_HTH_N"/>
</dbReference>
<evidence type="ECO:0000256" key="1">
    <source>
        <dbReference type="ARBA" id="ARBA00009437"/>
    </source>
</evidence>
<keyword evidence="2" id="KW-0805">Transcription regulation</keyword>
<proteinExistence type="inferred from homology"/>
<evidence type="ECO:0000256" key="3">
    <source>
        <dbReference type="ARBA" id="ARBA00023125"/>
    </source>
</evidence>
<comment type="caution">
    <text evidence="6">The sequence shown here is derived from an EMBL/GenBank/DDBJ whole genome shotgun (WGS) entry which is preliminary data.</text>
</comment>
<evidence type="ECO:0000259" key="5">
    <source>
        <dbReference type="PROSITE" id="PS50931"/>
    </source>
</evidence>
<dbReference type="OrthoDB" id="8885940at2"/>
<organism evidence="6 7">
    <name type="scientific">Pseudomonas prosekii</name>
    <dbReference type="NCBI Taxonomy" id="1148509"/>
    <lineage>
        <taxon>Bacteria</taxon>
        <taxon>Pseudomonadati</taxon>
        <taxon>Pseudomonadota</taxon>
        <taxon>Gammaproteobacteria</taxon>
        <taxon>Pseudomonadales</taxon>
        <taxon>Pseudomonadaceae</taxon>
        <taxon>Pseudomonas</taxon>
    </lineage>
</organism>
<dbReference type="EMBL" id="QFAW01000045">
    <property type="protein sequence ID" value="PWE40424.1"/>
    <property type="molecule type" value="Genomic_DNA"/>
</dbReference>
<dbReference type="PANTHER" id="PTHR30537">
    <property type="entry name" value="HTH-TYPE TRANSCRIPTIONAL REGULATOR"/>
    <property type="match status" value="1"/>
</dbReference>
<keyword evidence="4" id="KW-0804">Transcription</keyword>